<comment type="caution">
    <text evidence="2">The sequence shown here is derived from an EMBL/GenBank/DDBJ whole genome shotgun (WGS) entry which is preliminary data.</text>
</comment>
<feature type="compositionally biased region" description="Basic and acidic residues" evidence="1">
    <location>
        <begin position="138"/>
        <end position="148"/>
    </location>
</feature>
<proteinExistence type="predicted"/>
<feature type="region of interest" description="Disordered" evidence="1">
    <location>
        <begin position="56"/>
        <end position="148"/>
    </location>
</feature>
<evidence type="ECO:0000313" key="3">
    <source>
        <dbReference type="Proteomes" id="UP000077202"/>
    </source>
</evidence>
<protein>
    <submittedName>
        <fullName evidence="2">Uncharacterized protein</fullName>
    </submittedName>
</protein>
<keyword evidence="3" id="KW-1185">Reference proteome</keyword>
<gene>
    <name evidence="2" type="ORF">AXG93_942s1100</name>
</gene>
<evidence type="ECO:0000256" key="1">
    <source>
        <dbReference type="SAM" id="MobiDB-lite"/>
    </source>
</evidence>
<dbReference type="EMBL" id="LVLJ01001322">
    <property type="protein sequence ID" value="OAE30467.1"/>
    <property type="molecule type" value="Genomic_DNA"/>
</dbReference>
<sequence>MEALFHDQALTDAYVNGMVPVKSIKCVSWDGWTNLQLITERKQDIPDHDKLRAKAGGDWREGWAGLGQVASLKKPREEERRGDYEPERPVASTEYSDTPPDTVPVEQASQGTDWMAPGKQELERERERRRRRRRKKERKQERKKEDDRGASISRFWAFGFFPGPA</sequence>
<feature type="compositionally biased region" description="Basic and acidic residues" evidence="1">
    <location>
        <begin position="74"/>
        <end position="88"/>
    </location>
</feature>
<dbReference type="Proteomes" id="UP000077202">
    <property type="component" value="Unassembled WGS sequence"/>
</dbReference>
<evidence type="ECO:0000313" key="2">
    <source>
        <dbReference type="EMBL" id="OAE30467.1"/>
    </source>
</evidence>
<reference evidence="2" key="1">
    <citation type="submission" date="2016-03" db="EMBL/GenBank/DDBJ databases">
        <title>Mechanisms controlling the formation of the plant cell surface in tip-growing cells are functionally conserved among land plants.</title>
        <authorList>
            <person name="Honkanen S."/>
            <person name="Jones V.A."/>
            <person name="Morieri G."/>
            <person name="Champion C."/>
            <person name="Hetherington A.J."/>
            <person name="Kelly S."/>
            <person name="Saint-Marcoux D."/>
            <person name="Proust H."/>
            <person name="Prescott H."/>
            <person name="Dolan L."/>
        </authorList>
    </citation>
    <scope>NUCLEOTIDE SEQUENCE [LARGE SCALE GENOMIC DNA]</scope>
    <source>
        <tissue evidence="2">Whole gametophyte</tissue>
    </source>
</reference>
<feature type="compositionally biased region" description="Basic residues" evidence="1">
    <location>
        <begin position="127"/>
        <end position="137"/>
    </location>
</feature>
<organism evidence="2 3">
    <name type="scientific">Marchantia polymorpha subsp. ruderalis</name>
    <dbReference type="NCBI Taxonomy" id="1480154"/>
    <lineage>
        <taxon>Eukaryota</taxon>
        <taxon>Viridiplantae</taxon>
        <taxon>Streptophyta</taxon>
        <taxon>Embryophyta</taxon>
        <taxon>Marchantiophyta</taxon>
        <taxon>Marchantiopsida</taxon>
        <taxon>Marchantiidae</taxon>
        <taxon>Marchantiales</taxon>
        <taxon>Marchantiaceae</taxon>
        <taxon>Marchantia</taxon>
    </lineage>
</organism>
<name>A0A176WBE6_MARPO</name>
<dbReference type="AlphaFoldDB" id="A0A176WBE6"/>
<accession>A0A176WBE6</accession>